<feature type="transmembrane region" description="Helical" evidence="18">
    <location>
        <begin position="487"/>
        <end position="511"/>
    </location>
</feature>
<keyword evidence="3" id="KW-0723">Serine/threonine-protein kinase</keyword>
<dbReference type="GO" id="GO:0004674">
    <property type="term" value="F:protein serine/threonine kinase activity"/>
    <property type="evidence" value="ECO:0007669"/>
    <property type="project" value="UniProtKB-KW"/>
</dbReference>
<name>K3ZCK5_SETIT</name>
<sequence>VDTLGFISIDCGIPEGAAYADQSTRGLRYISDAGFTDAGLNAGVNPPYNIKGLADRYLTARYFPGSDGERSCYTLRPVTAGGRYLVRATFYYGNYDALNRLPAFDLHLGVNRWVTVNVTAPGAMYIYEAVVVSPADFFQVCLVNRGLGTPFISGLDLRPLQDEMYPDATVNQSLALLNFRRPAATYSFNRYHFWRPASTYRVFRYPFDPYDRLWQSYGDIDAWTNITSTTAVDVSNISSFHTPSKILWSAATPVNGTRIDFTWSSDSSINNDKTSYLLLLYFAEVQRLPSNALRRFDILVDNTTWNGSQGYSPRYLSAELVKRMVQGSSQHTVSLVATPDATLPPLLNAFEIYSVLPMTERATNDADAKAMMEIRKNYALKKNWMGDPCSPKAFAWNGLNCSYTSSGPAWIVALNLSSSGLSGAIDASFRDLKSLQYLDLSNNSLSGPVPDFLAQIPSLTFLTGNNANLCDNGASTCEPENKIGKRILIIIAIVVPVAVATLLFLAAFLILRRMKNKQVTRTANNSRLPSPRERSNVFENRQFTYKELKLMTANFKEEIGRGGFGAVFLGYLENGSPVAVKMCSKTSQGDKEFSAEAQHLTRVHHRNLVSLIGYCKDKKHLALVYEYMHGGNLEDRLRGEASAAAPLTWHQRLKIALDSAHGLEYLHKACQPPLIHRDVKTTNILLSAELEAKISDFGLSKKLSMGNIESIVDPRMGGEYDVNSVWKVAELALQCKERPSRERPTMTDVVMELKECMELDVLHAMGYYSSAPSSTVNLSAASVDLQSDAQESDARQETALDLEQLGNASSTQLGPAPR</sequence>
<dbReference type="InterPro" id="IPR000719">
    <property type="entry name" value="Prot_kinase_dom"/>
</dbReference>
<dbReference type="GO" id="GO:0005524">
    <property type="term" value="F:ATP binding"/>
    <property type="evidence" value="ECO:0007669"/>
    <property type="project" value="UniProtKB-UniRule"/>
</dbReference>
<dbReference type="InterPro" id="IPR001245">
    <property type="entry name" value="Ser-Thr/Tyr_kinase_cat_dom"/>
</dbReference>
<dbReference type="GO" id="GO:0005886">
    <property type="term" value="C:plasma membrane"/>
    <property type="evidence" value="ECO:0007669"/>
    <property type="project" value="UniProtKB-SubCell"/>
</dbReference>
<keyword evidence="13 18" id="KW-0472">Membrane</keyword>
<dbReference type="PANTHER" id="PTHR45631">
    <property type="entry name" value="OS07G0107800 PROTEIN-RELATED"/>
    <property type="match status" value="1"/>
</dbReference>
<evidence type="ECO:0000256" key="11">
    <source>
        <dbReference type="ARBA" id="ARBA00022840"/>
    </source>
</evidence>
<dbReference type="EC" id="2.7.11.1" evidence="2"/>
<evidence type="ECO:0000256" key="4">
    <source>
        <dbReference type="ARBA" id="ARBA00022614"/>
    </source>
</evidence>
<keyword evidence="9 16" id="KW-0547">Nucleotide-binding</keyword>
<evidence type="ECO:0000256" key="6">
    <source>
        <dbReference type="ARBA" id="ARBA00022692"/>
    </source>
</evidence>
<evidence type="ECO:0000256" key="3">
    <source>
        <dbReference type="ARBA" id="ARBA00022527"/>
    </source>
</evidence>
<dbReference type="Gene3D" id="1.10.510.10">
    <property type="entry name" value="Transferase(Phosphotransferase) domain 1"/>
    <property type="match status" value="2"/>
</dbReference>
<dbReference type="AlphaFoldDB" id="K3ZCK5"/>
<proteinExistence type="predicted"/>
<comment type="catalytic activity">
    <reaction evidence="14">
        <text>L-threonyl-[protein] + ATP = O-phospho-L-threonyl-[protein] + ADP + H(+)</text>
        <dbReference type="Rhea" id="RHEA:46608"/>
        <dbReference type="Rhea" id="RHEA-COMP:11060"/>
        <dbReference type="Rhea" id="RHEA-COMP:11605"/>
        <dbReference type="ChEBI" id="CHEBI:15378"/>
        <dbReference type="ChEBI" id="CHEBI:30013"/>
        <dbReference type="ChEBI" id="CHEBI:30616"/>
        <dbReference type="ChEBI" id="CHEBI:61977"/>
        <dbReference type="ChEBI" id="CHEBI:456216"/>
        <dbReference type="EC" id="2.7.11.1"/>
    </reaction>
</comment>
<evidence type="ECO:0000256" key="8">
    <source>
        <dbReference type="ARBA" id="ARBA00022737"/>
    </source>
</evidence>
<dbReference type="SMART" id="SM00220">
    <property type="entry name" value="S_TKc"/>
    <property type="match status" value="1"/>
</dbReference>
<evidence type="ECO:0000256" key="5">
    <source>
        <dbReference type="ARBA" id="ARBA00022679"/>
    </source>
</evidence>
<dbReference type="SUPFAM" id="SSF56112">
    <property type="entry name" value="Protein kinase-like (PK-like)"/>
    <property type="match status" value="1"/>
</dbReference>
<evidence type="ECO:0000256" key="12">
    <source>
        <dbReference type="ARBA" id="ARBA00022989"/>
    </source>
</evidence>
<dbReference type="eggNOG" id="ENOG502QQCZ">
    <property type="taxonomic scope" value="Eukaryota"/>
</dbReference>
<feature type="binding site" evidence="16">
    <location>
        <position position="581"/>
    </location>
    <ligand>
        <name>ATP</name>
        <dbReference type="ChEBI" id="CHEBI:30616"/>
    </ligand>
</feature>
<dbReference type="EMBL" id="AGNK02002012">
    <property type="status" value="NOT_ANNOTATED_CDS"/>
    <property type="molecule type" value="Genomic_DNA"/>
</dbReference>
<dbReference type="InterPro" id="IPR017441">
    <property type="entry name" value="Protein_kinase_ATP_BS"/>
</dbReference>
<evidence type="ECO:0000256" key="15">
    <source>
        <dbReference type="ARBA" id="ARBA00048679"/>
    </source>
</evidence>
<reference evidence="21" key="1">
    <citation type="journal article" date="2012" name="Nat. Biotechnol.">
        <title>Reference genome sequence of the model plant Setaria.</title>
        <authorList>
            <person name="Bennetzen J.L."/>
            <person name="Schmutz J."/>
            <person name="Wang H."/>
            <person name="Percifield R."/>
            <person name="Hawkins J."/>
            <person name="Pontaroli A.C."/>
            <person name="Estep M."/>
            <person name="Feng L."/>
            <person name="Vaughn J.N."/>
            <person name="Grimwood J."/>
            <person name="Jenkins J."/>
            <person name="Barry K."/>
            <person name="Lindquist E."/>
            <person name="Hellsten U."/>
            <person name="Deshpande S."/>
            <person name="Wang X."/>
            <person name="Wu X."/>
            <person name="Mitros T."/>
            <person name="Triplett J."/>
            <person name="Yang X."/>
            <person name="Ye C.Y."/>
            <person name="Mauro-Herrera M."/>
            <person name="Wang L."/>
            <person name="Li P."/>
            <person name="Sharma M."/>
            <person name="Sharma R."/>
            <person name="Ronald P.C."/>
            <person name="Panaud O."/>
            <person name="Kellogg E.A."/>
            <person name="Brutnell T.P."/>
            <person name="Doust A.N."/>
            <person name="Tuskan G.A."/>
            <person name="Rokhsar D."/>
            <person name="Devos K.M."/>
        </authorList>
    </citation>
    <scope>NUCLEOTIDE SEQUENCE [LARGE SCALE GENOMIC DNA]</scope>
    <source>
        <strain evidence="21">cv. Yugu1</strain>
    </source>
</reference>
<dbReference type="PROSITE" id="PS00108">
    <property type="entry name" value="PROTEIN_KINASE_ST"/>
    <property type="match status" value="1"/>
</dbReference>
<dbReference type="InterPro" id="IPR032675">
    <property type="entry name" value="LRR_dom_sf"/>
</dbReference>
<evidence type="ECO:0000256" key="2">
    <source>
        <dbReference type="ARBA" id="ARBA00012513"/>
    </source>
</evidence>
<comment type="subcellular location">
    <subcellularLocation>
        <location evidence="1">Cell membrane</location>
        <topology evidence="1">Single-pass membrane protein</topology>
    </subcellularLocation>
</comment>
<dbReference type="Pfam" id="PF07714">
    <property type="entry name" value="PK_Tyr_Ser-Thr"/>
    <property type="match status" value="1"/>
</dbReference>
<dbReference type="Pfam" id="PF12819">
    <property type="entry name" value="Malectin_like"/>
    <property type="match status" value="1"/>
</dbReference>
<evidence type="ECO:0000259" key="19">
    <source>
        <dbReference type="PROSITE" id="PS50011"/>
    </source>
</evidence>
<dbReference type="Gramene" id="KQL16546">
    <property type="protein sequence ID" value="KQL16546"/>
    <property type="gene ID" value="SETIT_024280mg"/>
</dbReference>
<keyword evidence="11 16" id="KW-0067">ATP-binding</keyword>
<keyword evidence="10" id="KW-0418">Kinase</keyword>
<dbReference type="InterPro" id="IPR008271">
    <property type="entry name" value="Ser/Thr_kinase_AS"/>
</dbReference>
<dbReference type="SUPFAM" id="SSF52058">
    <property type="entry name" value="L domain-like"/>
    <property type="match status" value="1"/>
</dbReference>
<evidence type="ECO:0000256" key="7">
    <source>
        <dbReference type="ARBA" id="ARBA00022729"/>
    </source>
</evidence>
<organism evidence="20 21">
    <name type="scientific">Setaria italica</name>
    <name type="common">Foxtail millet</name>
    <name type="synonym">Panicum italicum</name>
    <dbReference type="NCBI Taxonomy" id="4555"/>
    <lineage>
        <taxon>Eukaryota</taxon>
        <taxon>Viridiplantae</taxon>
        <taxon>Streptophyta</taxon>
        <taxon>Embryophyta</taxon>
        <taxon>Tracheophyta</taxon>
        <taxon>Spermatophyta</taxon>
        <taxon>Magnoliopsida</taxon>
        <taxon>Liliopsida</taxon>
        <taxon>Poales</taxon>
        <taxon>Poaceae</taxon>
        <taxon>PACMAD clade</taxon>
        <taxon>Panicoideae</taxon>
        <taxon>Panicodae</taxon>
        <taxon>Paniceae</taxon>
        <taxon>Cenchrinae</taxon>
        <taxon>Setaria</taxon>
    </lineage>
</organism>
<keyword evidence="12 18" id="KW-1133">Transmembrane helix</keyword>
<keyword evidence="7" id="KW-0732">Signal</keyword>
<keyword evidence="21" id="KW-1185">Reference proteome</keyword>
<dbReference type="InterPro" id="IPR011009">
    <property type="entry name" value="Kinase-like_dom_sf"/>
</dbReference>
<dbReference type="InterPro" id="IPR001611">
    <property type="entry name" value="Leu-rich_rpt"/>
</dbReference>
<evidence type="ECO:0000256" key="18">
    <source>
        <dbReference type="SAM" id="Phobius"/>
    </source>
</evidence>
<evidence type="ECO:0000256" key="13">
    <source>
        <dbReference type="ARBA" id="ARBA00023136"/>
    </source>
</evidence>
<evidence type="ECO:0000256" key="1">
    <source>
        <dbReference type="ARBA" id="ARBA00004162"/>
    </source>
</evidence>
<dbReference type="InParanoid" id="K3ZCK5"/>
<accession>K3ZCK5</accession>
<dbReference type="Proteomes" id="UP000004995">
    <property type="component" value="Unassembled WGS sequence"/>
</dbReference>
<dbReference type="OMA" id="HERSNVF"/>
<dbReference type="Gene3D" id="3.80.10.10">
    <property type="entry name" value="Ribonuclease Inhibitor"/>
    <property type="match status" value="1"/>
</dbReference>
<dbReference type="EnsemblPlants" id="KQL16546">
    <property type="protein sequence ID" value="KQL16546"/>
    <property type="gene ID" value="SETIT_024280mg"/>
</dbReference>
<protein>
    <recommendedName>
        <fullName evidence="2">non-specific serine/threonine protein kinase</fullName>
        <ecNumber evidence="2">2.7.11.1</ecNumber>
    </recommendedName>
</protein>
<keyword evidence="5" id="KW-0808">Transferase</keyword>
<comment type="catalytic activity">
    <reaction evidence="15">
        <text>L-seryl-[protein] + ATP = O-phospho-L-seryl-[protein] + ADP + H(+)</text>
        <dbReference type="Rhea" id="RHEA:17989"/>
        <dbReference type="Rhea" id="RHEA-COMP:9863"/>
        <dbReference type="Rhea" id="RHEA-COMP:11604"/>
        <dbReference type="ChEBI" id="CHEBI:15378"/>
        <dbReference type="ChEBI" id="CHEBI:29999"/>
        <dbReference type="ChEBI" id="CHEBI:30616"/>
        <dbReference type="ChEBI" id="CHEBI:83421"/>
        <dbReference type="ChEBI" id="CHEBI:456216"/>
        <dbReference type="EC" id="2.7.11.1"/>
    </reaction>
</comment>
<dbReference type="InterPro" id="IPR024788">
    <property type="entry name" value="Malectin-like_Carb-bd_dom"/>
</dbReference>
<evidence type="ECO:0000256" key="14">
    <source>
        <dbReference type="ARBA" id="ARBA00047899"/>
    </source>
</evidence>
<evidence type="ECO:0000256" key="9">
    <source>
        <dbReference type="ARBA" id="ARBA00022741"/>
    </source>
</evidence>
<dbReference type="Gene3D" id="3.30.200.20">
    <property type="entry name" value="Phosphorylase Kinase, domain 1"/>
    <property type="match status" value="1"/>
</dbReference>
<evidence type="ECO:0000256" key="10">
    <source>
        <dbReference type="ARBA" id="ARBA00022777"/>
    </source>
</evidence>
<reference evidence="20" key="2">
    <citation type="submission" date="2018-08" db="UniProtKB">
        <authorList>
            <consortium name="EnsemblPlants"/>
        </authorList>
    </citation>
    <scope>IDENTIFICATION</scope>
    <source>
        <strain evidence="20">Yugu1</strain>
    </source>
</reference>
<dbReference type="Pfam" id="PF13855">
    <property type="entry name" value="LRR_8"/>
    <property type="match status" value="1"/>
</dbReference>
<evidence type="ECO:0000313" key="21">
    <source>
        <dbReference type="Proteomes" id="UP000004995"/>
    </source>
</evidence>
<keyword evidence="6 18" id="KW-0812">Transmembrane</keyword>
<dbReference type="HOGENOM" id="CLU_000288_41_1_1"/>
<dbReference type="FunFam" id="3.80.10.10:FF:000129">
    <property type="entry name" value="Leucine-rich repeat receptor-like kinase"/>
    <property type="match status" value="1"/>
</dbReference>
<dbReference type="PROSITE" id="PS00107">
    <property type="entry name" value="PROTEIN_KINASE_ATP"/>
    <property type="match status" value="1"/>
</dbReference>
<evidence type="ECO:0000313" key="20">
    <source>
        <dbReference type="EnsemblPlants" id="KQL16546"/>
    </source>
</evidence>
<feature type="compositionally biased region" description="Polar residues" evidence="17">
    <location>
        <begin position="806"/>
        <end position="818"/>
    </location>
</feature>
<evidence type="ECO:0000256" key="17">
    <source>
        <dbReference type="SAM" id="MobiDB-lite"/>
    </source>
</evidence>
<dbReference type="FunFam" id="3.30.200.20:FF:000178">
    <property type="entry name" value="serine/threonine-protein kinase PBS1-like"/>
    <property type="match status" value="1"/>
</dbReference>
<dbReference type="PANTHER" id="PTHR45631:SF8">
    <property type="entry name" value="OS12G0567500 PROTEIN"/>
    <property type="match status" value="1"/>
</dbReference>
<evidence type="ECO:0000256" key="16">
    <source>
        <dbReference type="PROSITE-ProRule" id="PRU10141"/>
    </source>
</evidence>
<feature type="domain" description="Protein kinase" evidence="19">
    <location>
        <begin position="553"/>
        <end position="818"/>
    </location>
</feature>
<keyword evidence="8" id="KW-0677">Repeat</keyword>
<dbReference type="PROSITE" id="PS50011">
    <property type="entry name" value="PROTEIN_KINASE_DOM"/>
    <property type="match status" value="1"/>
</dbReference>
<keyword evidence="4" id="KW-0433">Leucine-rich repeat</keyword>
<feature type="region of interest" description="Disordered" evidence="17">
    <location>
        <begin position="784"/>
        <end position="818"/>
    </location>
</feature>